<sequence>MIATRSLLAGSALLLGLGMAPQASFAHSVQTDYYALDDRVEIQSTFSTGEVFEGAPVVVYAPNDPTTPWLETTTDENGEFVFEPDPTIAGEWSVEIGEGGHWDNLLVPVNEAGIEAETISEVPERPSERHRHIAGLTIAGASIAGGLGFRFLL</sequence>
<dbReference type="RefSeq" id="WP_283757341.1">
    <property type="nucleotide sequence ID" value="NZ_JAQOSQ010000003.1"/>
</dbReference>
<evidence type="ECO:0000256" key="1">
    <source>
        <dbReference type="SAM" id="SignalP"/>
    </source>
</evidence>
<comment type="caution">
    <text evidence="2">The sequence shown here is derived from an EMBL/GenBank/DDBJ whole genome shotgun (WGS) entry which is preliminary data.</text>
</comment>
<evidence type="ECO:0008006" key="4">
    <source>
        <dbReference type="Google" id="ProtNLM"/>
    </source>
</evidence>
<dbReference type="Proteomes" id="UP001232992">
    <property type="component" value="Unassembled WGS sequence"/>
</dbReference>
<protein>
    <recommendedName>
        <fullName evidence="4">Nickel transport protein</fullName>
    </recommendedName>
</protein>
<name>A0ABT7BUC6_9CYAN</name>
<feature type="signal peptide" evidence="1">
    <location>
        <begin position="1"/>
        <end position="26"/>
    </location>
</feature>
<evidence type="ECO:0000313" key="2">
    <source>
        <dbReference type="EMBL" id="MDJ1182690.1"/>
    </source>
</evidence>
<gene>
    <name evidence="2" type="ORF">PMH09_05730</name>
</gene>
<proteinExistence type="predicted"/>
<keyword evidence="3" id="KW-1185">Reference proteome</keyword>
<dbReference type="EMBL" id="JAQOSQ010000003">
    <property type="protein sequence ID" value="MDJ1182690.1"/>
    <property type="molecule type" value="Genomic_DNA"/>
</dbReference>
<accession>A0ABT7BUC6</accession>
<feature type="chain" id="PRO_5046115776" description="Nickel transport protein" evidence="1">
    <location>
        <begin position="27"/>
        <end position="153"/>
    </location>
</feature>
<keyword evidence="1" id="KW-0732">Signal</keyword>
<organism evidence="2 3">
    <name type="scientific">Roseofilum casamattae BLCC-M143</name>
    <dbReference type="NCBI Taxonomy" id="3022442"/>
    <lineage>
        <taxon>Bacteria</taxon>
        <taxon>Bacillati</taxon>
        <taxon>Cyanobacteriota</taxon>
        <taxon>Cyanophyceae</taxon>
        <taxon>Desertifilales</taxon>
        <taxon>Desertifilaceae</taxon>
        <taxon>Roseofilum</taxon>
        <taxon>Roseofilum casamattae</taxon>
    </lineage>
</organism>
<dbReference type="SUPFAM" id="SSF49478">
    <property type="entry name" value="Cna protein B-type domain"/>
    <property type="match status" value="1"/>
</dbReference>
<evidence type="ECO:0000313" key="3">
    <source>
        <dbReference type="Proteomes" id="UP001232992"/>
    </source>
</evidence>
<reference evidence="2 3" key="1">
    <citation type="submission" date="2023-01" db="EMBL/GenBank/DDBJ databases">
        <title>Novel diversity within Roseofilum (Cyanobacteria; Desertifilaceae) from marine benthic mats with descriptions of four novel species.</title>
        <authorList>
            <person name="Wang Y."/>
            <person name="Berthold D.E."/>
            <person name="Hu J."/>
            <person name="Lefler F.W."/>
            <person name="Laughinghouse H.D. IV."/>
        </authorList>
    </citation>
    <scope>NUCLEOTIDE SEQUENCE [LARGE SCALE GENOMIC DNA]</scope>
    <source>
        <strain evidence="2 3">BLCC-M143</strain>
    </source>
</reference>